<name>A0A2P4P0U5_RHIID</name>
<evidence type="ECO:0000313" key="1">
    <source>
        <dbReference type="EMBL" id="POG59011.1"/>
    </source>
</evidence>
<reference evidence="1 2" key="1">
    <citation type="journal article" date="2013" name="Proc. Natl. Acad. Sci. U.S.A.">
        <title>Genome of an arbuscular mycorrhizal fungus provides insight into the oldest plant symbiosis.</title>
        <authorList>
            <person name="Tisserant E."/>
            <person name="Malbreil M."/>
            <person name="Kuo A."/>
            <person name="Kohler A."/>
            <person name="Symeonidi A."/>
            <person name="Balestrini R."/>
            <person name="Charron P."/>
            <person name="Duensing N."/>
            <person name="Frei Dit Frey N."/>
            <person name="Gianinazzi-Pearson V."/>
            <person name="Gilbert L.B."/>
            <person name="Handa Y."/>
            <person name="Herr J.R."/>
            <person name="Hijri M."/>
            <person name="Koul R."/>
            <person name="Kawaguchi M."/>
            <person name="Krajinski F."/>
            <person name="Lammers P.J."/>
            <person name="Masclaux F.G."/>
            <person name="Murat C."/>
            <person name="Morin E."/>
            <person name="Ndikumana S."/>
            <person name="Pagni M."/>
            <person name="Petitpierre D."/>
            <person name="Requena N."/>
            <person name="Rosikiewicz P."/>
            <person name="Riley R."/>
            <person name="Saito K."/>
            <person name="San Clemente H."/>
            <person name="Shapiro H."/>
            <person name="van Tuinen D."/>
            <person name="Becard G."/>
            <person name="Bonfante P."/>
            <person name="Paszkowski U."/>
            <person name="Shachar-Hill Y.Y."/>
            <person name="Tuskan G.A."/>
            <person name="Young P.W."/>
            <person name="Sanders I.R."/>
            <person name="Henrissat B."/>
            <person name="Rensing S.A."/>
            <person name="Grigoriev I.V."/>
            <person name="Corradi N."/>
            <person name="Roux C."/>
            <person name="Martin F."/>
        </authorList>
    </citation>
    <scope>NUCLEOTIDE SEQUENCE [LARGE SCALE GENOMIC DNA]</scope>
    <source>
        <strain evidence="1 2">DAOM 197198</strain>
    </source>
</reference>
<dbReference type="AlphaFoldDB" id="A0A2P4P0U5"/>
<dbReference type="Proteomes" id="UP000018888">
    <property type="component" value="Unassembled WGS sequence"/>
</dbReference>
<comment type="caution">
    <text evidence="1">The sequence shown here is derived from an EMBL/GenBank/DDBJ whole genome shotgun (WGS) entry which is preliminary data.</text>
</comment>
<evidence type="ECO:0000313" key="2">
    <source>
        <dbReference type="Proteomes" id="UP000018888"/>
    </source>
</evidence>
<reference evidence="1 2" key="2">
    <citation type="journal article" date="2018" name="New Phytol.">
        <title>High intraspecific genome diversity in the model arbuscular mycorrhizal symbiont Rhizophagus irregularis.</title>
        <authorList>
            <person name="Chen E.C.H."/>
            <person name="Morin E."/>
            <person name="Beaudet D."/>
            <person name="Noel J."/>
            <person name="Yildirir G."/>
            <person name="Ndikumana S."/>
            <person name="Charron P."/>
            <person name="St-Onge C."/>
            <person name="Giorgi J."/>
            <person name="Kruger M."/>
            <person name="Marton T."/>
            <person name="Ropars J."/>
            <person name="Grigoriev I.V."/>
            <person name="Hainaut M."/>
            <person name="Henrissat B."/>
            <person name="Roux C."/>
            <person name="Martin F."/>
            <person name="Corradi N."/>
        </authorList>
    </citation>
    <scope>NUCLEOTIDE SEQUENCE [LARGE SCALE GENOMIC DNA]</scope>
    <source>
        <strain evidence="1 2">DAOM 197198</strain>
    </source>
</reference>
<proteinExistence type="predicted"/>
<dbReference type="EMBL" id="AUPC02000481">
    <property type="protein sequence ID" value="POG59011.1"/>
    <property type="molecule type" value="Genomic_DNA"/>
</dbReference>
<protein>
    <submittedName>
        <fullName evidence="1">Uncharacterized protein</fullName>
    </submittedName>
</protein>
<keyword evidence="2" id="KW-1185">Reference proteome</keyword>
<organism evidence="1 2">
    <name type="scientific">Rhizophagus irregularis (strain DAOM 181602 / DAOM 197198 / MUCL 43194)</name>
    <name type="common">Arbuscular mycorrhizal fungus</name>
    <name type="synonym">Glomus intraradices</name>
    <dbReference type="NCBI Taxonomy" id="747089"/>
    <lineage>
        <taxon>Eukaryota</taxon>
        <taxon>Fungi</taxon>
        <taxon>Fungi incertae sedis</taxon>
        <taxon>Mucoromycota</taxon>
        <taxon>Glomeromycotina</taxon>
        <taxon>Glomeromycetes</taxon>
        <taxon>Glomerales</taxon>
        <taxon>Glomeraceae</taxon>
        <taxon>Rhizophagus</taxon>
    </lineage>
</organism>
<accession>A0A2P4P0U5</accession>
<sequence>MFISLALSSSIIFVGGLSMDDIVISFSSLIILLSTSHFFSSANLPSVKLISVAIVPNSNSINHTISGTSKIKISFLNTTFVNCLLIFPEILSVSYHCTKQIYHTTTNVANFLTIINQEHLLWK</sequence>
<gene>
    <name evidence="1" type="ORF">GLOIN_2v1725814</name>
</gene>